<organism evidence="2 3">
    <name type="scientific">Faecalibacterium intestinale</name>
    <dbReference type="NCBI Taxonomy" id="3133155"/>
    <lineage>
        <taxon>Bacteria</taxon>
        <taxon>Bacillati</taxon>
        <taxon>Bacillota</taxon>
        <taxon>Clostridia</taxon>
        <taxon>Eubacteriales</taxon>
        <taxon>Oscillospiraceae</taxon>
        <taxon>Faecalibacterium</taxon>
    </lineage>
</organism>
<name>A0ABV1C576_9FIRM</name>
<gene>
    <name evidence="2" type="ORF">WMO20_05635</name>
</gene>
<protein>
    <submittedName>
        <fullName evidence="2">Abortive infection system antitoxin AbiGi family protein</fullName>
    </submittedName>
</protein>
<keyword evidence="3" id="KW-1185">Reference proteome</keyword>
<evidence type="ECO:0000313" key="3">
    <source>
        <dbReference type="Proteomes" id="UP001465119"/>
    </source>
</evidence>
<dbReference type="InterPro" id="IPR021223">
    <property type="entry name" value="AbiGi"/>
</dbReference>
<reference evidence="2 3" key="1">
    <citation type="submission" date="2024-03" db="EMBL/GenBank/DDBJ databases">
        <title>Human intestinal bacterial collection.</title>
        <authorList>
            <person name="Pauvert C."/>
            <person name="Hitch T.C.A."/>
            <person name="Clavel T."/>
        </authorList>
    </citation>
    <scope>NUCLEOTIDE SEQUENCE [LARGE SCALE GENOMIC DNA]</scope>
    <source>
        <strain evidence="2 3">CLA-AA-H281</strain>
    </source>
</reference>
<evidence type="ECO:0000313" key="2">
    <source>
        <dbReference type="EMBL" id="MEQ2385416.1"/>
    </source>
</evidence>
<comment type="caution">
    <text evidence="2">The sequence shown here is derived from an EMBL/GenBank/DDBJ whole genome shotgun (WGS) entry which is preliminary data.</text>
</comment>
<sequence length="176" mass="20639">MKDTLNLGKINPNEQRNKVPKHIPSKVHPDTLFTFMTDFGFLLGCLEHKMLSPRYCEEDVRYLNLRRVKSLAYPMKCFCDISLKKLKVHMDWYGDYGIAFSKEWGMRHNIQPVHYLNEESDLRKDITEVLKAALNEEKAGSKTHEMLKNYLLHELGQFTRNYTQTTKRGLLTTNKG</sequence>
<accession>A0ABV1C576</accession>
<proteinExistence type="predicted"/>
<dbReference type="Pfam" id="PF10899">
    <property type="entry name" value="AbiGi"/>
    <property type="match status" value="1"/>
</dbReference>
<dbReference type="EMBL" id="JBBMEN010000005">
    <property type="protein sequence ID" value="MEQ2385416.1"/>
    <property type="molecule type" value="Genomic_DNA"/>
</dbReference>
<feature type="region of interest" description="Disordered" evidence="1">
    <location>
        <begin position="1"/>
        <end position="22"/>
    </location>
</feature>
<dbReference type="Proteomes" id="UP001465119">
    <property type="component" value="Unassembled WGS sequence"/>
</dbReference>
<evidence type="ECO:0000256" key="1">
    <source>
        <dbReference type="SAM" id="MobiDB-lite"/>
    </source>
</evidence>
<dbReference type="RefSeq" id="WP_349186087.1">
    <property type="nucleotide sequence ID" value="NZ_JBBMEN010000005.1"/>
</dbReference>